<proteinExistence type="predicted"/>
<dbReference type="Gene3D" id="2.60.120.430">
    <property type="entry name" value="Galactose-binding lectin"/>
    <property type="match status" value="1"/>
</dbReference>
<protein>
    <submittedName>
        <fullName evidence="1">Uncharacterized protein</fullName>
    </submittedName>
</protein>
<accession>A0A0F9LEI2</accession>
<name>A0A0F9LEI2_9ZZZZ</name>
<sequence length="427" mass="44660">MFRRKRIVSVAVLVLLFVQAAAFGASWGVRSYLVGQSHTPGERKGQVMLGVRMDNPVSLGDADGVYVPMLFSEHGSLYAATDQVHLDVDEFSATASWAAVGTDTAALTVSTTHVPSHDVAASLSLNKSGATIADASYKKTITALDASSLAGTGLVDFYVKTTDLSNISEVFVRIGTDSSNYAQYGIDPEEFSTALWNHVDFSLHNGVQTGTGLDLSSITYVEFGVSMDATQATSAVVLFNALELHSVNASELVVVGNVANTVRVQKFGSPSNATATTDAGDATDGTLRVTLATDDVNAAAILVALQSNVLTSKTILTGSFAGTAVANGSYLEIVADPGDNLAVHIVALSVTQTVQGLVSLWDETGGTPVQVSEGWYFPAYGGIVLVPSSVAYFIATQESENFGLKNETGAACSFAGTVMYYTEDITP</sequence>
<comment type="caution">
    <text evidence="1">The sequence shown here is derived from an EMBL/GenBank/DDBJ whole genome shotgun (WGS) entry which is preliminary data.</text>
</comment>
<dbReference type="AlphaFoldDB" id="A0A0F9LEI2"/>
<gene>
    <name evidence="1" type="ORF">LCGC14_1223920</name>
</gene>
<reference evidence="1" key="1">
    <citation type="journal article" date="2015" name="Nature">
        <title>Complex archaea that bridge the gap between prokaryotes and eukaryotes.</title>
        <authorList>
            <person name="Spang A."/>
            <person name="Saw J.H."/>
            <person name="Jorgensen S.L."/>
            <person name="Zaremba-Niedzwiedzka K."/>
            <person name="Martijn J."/>
            <person name="Lind A.E."/>
            <person name="van Eijk R."/>
            <person name="Schleper C."/>
            <person name="Guy L."/>
            <person name="Ettema T.J."/>
        </authorList>
    </citation>
    <scope>NUCLEOTIDE SEQUENCE</scope>
</reference>
<dbReference type="EMBL" id="LAZR01006471">
    <property type="protein sequence ID" value="KKM91893.1"/>
    <property type="molecule type" value="Genomic_DNA"/>
</dbReference>
<organism evidence="1">
    <name type="scientific">marine sediment metagenome</name>
    <dbReference type="NCBI Taxonomy" id="412755"/>
    <lineage>
        <taxon>unclassified sequences</taxon>
        <taxon>metagenomes</taxon>
        <taxon>ecological metagenomes</taxon>
    </lineage>
</organism>
<evidence type="ECO:0000313" key="1">
    <source>
        <dbReference type="EMBL" id="KKM91893.1"/>
    </source>
</evidence>